<reference evidence="1" key="1">
    <citation type="submission" date="2009-01" db="EMBL/GenBank/DDBJ databases">
        <title>Complete sequence of Desulfovibrio desulfuricans subsp. desulfuricans str. ATCC 27774.</title>
        <authorList>
            <consortium name="US DOE Joint Genome Institute"/>
            <person name="Lucas S."/>
            <person name="Copeland A."/>
            <person name="Lapidus A."/>
            <person name="Glavina del Rio T."/>
            <person name="Tice H."/>
            <person name="Bruce D."/>
            <person name="Goodwin L."/>
            <person name="Pitluck S."/>
            <person name="Sims D."/>
            <person name="Lu M."/>
            <person name="Kiss H."/>
            <person name="Meineke L."/>
            <person name="Brettin T."/>
            <person name="Detter J.C."/>
            <person name="Han C."/>
            <person name="Larimer F."/>
            <person name="Land M."/>
            <person name="Hauser L."/>
            <person name="Kyrpides N."/>
            <person name="Ovchinnikova G."/>
            <person name="Hazen T.C."/>
        </authorList>
    </citation>
    <scope>NUCLEOTIDE SEQUENCE [LARGE SCALE GENOMIC DNA]</scope>
    <source>
        <strain evidence="1">ATCC 27774</strain>
    </source>
</reference>
<dbReference type="Pfam" id="PF05125">
    <property type="entry name" value="Phage_cap_P2"/>
    <property type="match status" value="1"/>
</dbReference>
<dbReference type="AlphaFoldDB" id="B8J319"/>
<dbReference type="InterPro" id="IPR006441">
    <property type="entry name" value="Phage_P2_GpN"/>
</dbReference>
<dbReference type="NCBIfam" id="TIGR01551">
    <property type="entry name" value="major_capsid_P2"/>
    <property type="match status" value="1"/>
</dbReference>
<dbReference type="STRING" id="525146.Ddes_0241"/>
<organism evidence="1">
    <name type="scientific">Desulfovibrio desulfuricans (strain ATCC 27774 / DSM 6949 / MB)</name>
    <dbReference type="NCBI Taxonomy" id="525146"/>
    <lineage>
        <taxon>Bacteria</taxon>
        <taxon>Pseudomonadati</taxon>
        <taxon>Thermodesulfobacteriota</taxon>
        <taxon>Desulfovibrionia</taxon>
        <taxon>Desulfovibrionales</taxon>
        <taxon>Desulfovibrionaceae</taxon>
        <taxon>Desulfovibrio</taxon>
    </lineage>
</organism>
<protein>
    <submittedName>
        <fullName evidence="1">Phage major capsid protein, P2 family</fullName>
    </submittedName>
</protein>
<dbReference type="KEGG" id="dds:Ddes_0241"/>
<sequence>MRKRTSERFAREVLSALAQGYSVPSVGEHFAIEPSVAQRLNDKIVEQSTFLPRINIVPVDELVGENLLGYAKEPVTSRTDTSGSGERKPKDVLGLGKYDYQLHKTDSDVAIRYNTIDVWAKFPDLADHYARYVQERIAADRELIGWYGERAVATTDLVANPLMQDVNKGWLQYMRDNLPANILTEGEHAGEIRIGKGGDYSCLDVAINDMVEGIPYYLQKDLVALIGRDLIVRERAMLFEAVQGTPTEKAAMDSFSQKYGGLPWETPSFFPARGLVITPLANLSLYHQDTSWRRKIEDNAKKDQYEDYLSRNEGYVVETPEQLVAWEFANVKLPFEEGGQTVWK</sequence>
<gene>
    <name evidence="1" type="ordered locus">Ddes_0241</name>
</gene>
<accession>B8J319</accession>
<dbReference type="HOGENOM" id="CLU_049296_1_0_7"/>
<dbReference type="EMBL" id="CP001358">
    <property type="protein sequence ID" value="ACL48156.1"/>
    <property type="molecule type" value="Genomic_DNA"/>
</dbReference>
<evidence type="ECO:0000313" key="1">
    <source>
        <dbReference type="EMBL" id="ACL48156.1"/>
    </source>
</evidence>
<proteinExistence type="predicted"/>
<name>B8J319_DESDA</name>
<dbReference type="eggNOG" id="ENOG502Z7HY">
    <property type="taxonomic scope" value="Bacteria"/>
</dbReference>